<dbReference type="EMBL" id="GGEC01003050">
    <property type="protein sequence ID" value="MBW83533.1"/>
    <property type="molecule type" value="Transcribed_RNA"/>
</dbReference>
<sequence length="21" mass="2657">MIFLIYIYIWNIVHCQFTPEL</sequence>
<reference evidence="1" key="1">
    <citation type="submission" date="2018-02" db="EMBL/GenBank/DDBJ databases">
        <title>Rhizophora mucronata_Transcriptome.</title>
        <authorList>
            <person name="Meera S.P."/>
            <person name="Sreeshan A."/>
            <person name="Augustine A."/>
        </authorList>
    </citation>
    <scope>NUCLEOTIDE SEQUENCE</scope>
    <source>
        <tissue evidence="1">Leaf</tissue>
    </source>
</reference>
<proteinExistence type="predicted"/>
<protein>
    <submittedName>
        <fullName evidence="1">Uncharacterized protein</fullName>
    </submittedName>
</protein>
<evidence type="ECO:0000313" key="1">
    <source>
        <dbReference type="EMBL" id="MBW83533.1"/>
    </source>
</evidence>
<organism evidence="1">
    <name type="scientific">Rhizophora mucronata</name>
    <name type="common">Asiatic mangrove</name>
    <dbReference type="NCBI Taxonomy" id="61149"/>
    <lineage>
        <taxon>Eukaryota</taxon>
        <taxon>Viridiplantae</taxon>
        <taxon>Streptophyta</taxon>
        <taxon>Embryophyta</taxon>
        <taxon>Tracheophyta</taxon>
        <taxon>Spermatophyta</taxon>
        <taxon>Magnoliopsida</taxon>
        <taxon>eudicotyledons</taxon>
        <taxon>Gunneridae</taxon>
        <taxon>Pentapetalae</taxon>
        <taxon>rosids</taxon>
        <taxon>fabids</taxon>
        <taxon>Malpighiales</taxon>
        <taxon>Rhizophoraceae</taxon>
        <taxon>Rhizophora</taxon>
    </lineage>
</organism>
<accession>A0A2P2IQN8</accession>
<dbReference type="AlphaFoldDB" id="A0A2P2IQN8"/>
<name>A0A2P2IQN8_RHIMU</name>